<evidence type="ECO:0000256" key="7">
    <source>
        <dbReference type="SAM" id="MobiDB-lite"/>
    </source>
</evidence>
<reference evidence="9 10" key="1">
    <citation type="journal article" date="2024" name="BMC Biol.">
        <title>Comparative genomics of Ascetosporea gives new insight into the evolutionary basis for animal parasitism in Rhizaria.</title>
        <authorList>
            <person name="Hiltunen Thoren M."/>
            <person name="Onut-Brannstrom I."/>
            <person name="Alfjorden A."/>
            <person name="Peckova H."/>
            <person name="Swords F."/>
            <person name="Hooper C."/>
            <person name="Holzer A.S."/>
            <person name="Bass D."/>
            <person name="Burki F."/>
        </authorList>
    </citation>
    <scope>NUCLEOTIDE SEQUENCE [LARGE SCALE GENOMIC DNA]</scope>
    <source>
        <strain evidence="9">20-A016</strain>
    </source>
</reference>
<dbReference type="Proteomes" id="UP001439008">
    <property type="component" value="Unassembled WGS sequence"/>
</dbReference>
<evidence type="ECO:0000256" key="6">
    <source>
        <dbReference type="PROSITE-ProRule" id="PRU00782"/>
    </source>
</evidence>
<evidence type="ECO:0000259" key="8">
    <source>
        <dbReference type="PROSITE" id="PS51456"/>
    </source>
</evidence>
<feature type="region of interest" description="Actin-binding" evidence="6">
    <location>
        <begin position="111"/>
        <end position="133"/>
    </location>
</feature>
<gene>
    <name evidence="9" type="primary">Myo15</name>
    <name evidence="9" type="ORF">MHBO_005308</name>
</gene>
<dbReference type="Gene3D" id="1.20.58.530">
    <property type="match status" value="1"/>
</dbReference>
<evidence type="ECO:0000256" key="1">
    <source>
        <dbReference type="ARBA" id="ARBA00022741"/>
    </source>
</evidence>
<dbReference type="PANTHER" id="PTHR13140:SF706">
    <property type="entry name" value="DILUTE CLASS UNCONVENTIONAL MYOSIN, ISOFORM C"/>
    <property type="match status" value="1"/>
</dbReference>
<feature type="region of interest" description="Disordered" evidence="7">
    <location>
        <begin position="143"/>
        <end position="174"/>
    </location>
</feature>
<dbReference type="PROSITE" id="PS51456">
    <property type="entry name" value="MYOSIN_MOTOR"/>
    <property type="match status" value="1"/>
</dbReference>
<dbReference type="Pfam" id="PF00063">
    <property type="entry name" value="Myosin_head"/>
    <property type="match status" value="1"/>
</dbReference>
<evidence type="ECO:0000256" key="5">
    <source>
        <dbReference type="ARBA" id="ARBA00023203"/>
    </source>
</evidence>
<feature type="compositionally biased region" description="Basic and acidic residues" evidence="7">
    <location>
        <begin position="298"/>
        <end position="323"/>
    </location>
</feature>
<dbReference type="InterPro" id="IPR001609">
    <property type="entry name" value="Myosin_head_motor_dom-like"/>
</dbReference>
<feature type="compositionally biased region" description="Basic and acidic residues" evidence="7">
    <location>
        <begin position="330"/>
        <end position="339"/>
    </location>
</feature>
<evidence type="ECO:0000256" key="4">
    <source>
        <dbReference type="ARBA" id="ARBA00023175"/>
    </source>
</evidence>
<evidence type="ECO:0000256" key="2">
    <source>
        <dbReference type="ARBA" id="ARBA00022840"/>
    </source>
</evidence>
<evidence type="ECO:0000313" key="9">
    <source>
        <dbReference type="EMBL" id="MES1920663.1"/>
    </source>
</evidence>
<dbReference type="SUPFAM" id="SSF52540">
    <property type="entry name" value="P-loop containing nucleoside triphosphate hydrolases"/>
    <property type="match status" value="1"/>
</dbReference>
<protein>
    <submittedName>
        <fullName evidence="9">TRAFAC class myosin-kinesin ATPase superfamily</fullName>
    </submittedName>
</protein>
<feature type="region of interest" description="Disordered" evidence="7">
    <location>
        <begin position="229"/>
        <end position="380"/>
    </location>
</feature>
<dbReference type="InterPro" id="IPR027417">
    <property type="entry name" value="P-loop_NTPase"/>
</dbReference>
<keyword evidence="3 6" id="KW-0518">Myosin</keyword>
<accession>A0ABV2AMP6</accession>
<keyword evidence="10" id="KW-1185">Reference proteome</keyword>
<feature type="compositionally biased region" description="Basic and acidic residues" evidence="7">
    <location>
        <begin position="270"/>
        <end position="285"/>
    </location>
</feature>
<keyword evidence="2" id="KW-0067">ATP-binding</keyword>
<keyword evidence="1" id="KW-0547">Nucleotide-binding</keyword>
<evidence type="ECO:0000313" key="10">
    <source>
        <dbReference type="Proteomes" id="UP001439008"/>
    </source>
</evidence>
<feature type="compositionally biased region" description="Low complexity" evidence="7">
    <location>
        <begin position="255"/>
        <end position="266"/>
    </location>
</feature>
<organism evidence="9 10">
    <name type="scientific">Bonamia ostreae</name>
    <dbReference type="NCBI Taxonomy" id="126728"/>
    <lineage>
        <taxon>Eukaryota</taxon>
        <taxon>Sar</taxon>
        <taxon>Rhizaria</taxon>
        <taxon>Endomyxa</taxon>
        <taxon>Ascetosporea</taxon>
        <taxon>Haplosporida</taxon>
        <taxon>Bonamia</taxon>
    </lineage>
</organism>
<feature type="compositionally biased region" description="Basic residues" evidence="7">
    <location>
        <begin position="359"/>
        <end position="369"/>
    </location>
</feature>
<comment type="similarity">
    <text evidence="6">Belongs to the TRAFAC class myosin-kinesin ATPase superfamily. Myosin family.</text>
</comment>
<dbReference type="PANTHER" id="PTHR13140">
    <property type="entry name" value="MYOSIN"/>
    <property type="match status" value="1"/>
</dbReference>
<proteinExistence type="inferred from homology"/>
<comment type="caution">
    <text evidence="6">Lacks conserved residue(s) required for the propagation of feature annotation.</text>
</comment>
<dbReference type="EMBL" id="JBDODL010000794">
    <property type="protein sequence ID" value="MES1920663.1"/>
    <property type="molecule type" value="Genomic_DNA"/>
</dbReference>
<comment type="caution">
    <text evidence="9">The sequence shown here is derived from an EMBL/GenBank/DDBJ whole genome shotgun (WGS) entry which is preliminary data.</text>
</comment>
<evidence type="ECO:0000256" key="3">
    <source>
        <dbReference type="ARBA" id="ARBA00023123"/>
    </source>
</evidence>
<dbReference type="Gene3D" id="3.40.850.10">
    <property type="entry name" value="Kinesin motor domain"/>
    <property type="match status" value="1"/>
</dbReference>
<dbReference type="Gene3D" id="1.20.120.720">
    <property type="entry name" value="Myosin VI head, motor domain, U50 subdomain"/>
    <property type="match status" value="1"/>
</dbReference>
<name>A0ABV2AMP6_9EUKA</name>
<feature type="domain" description="Myosin motor" evidence="8">
    <location>
        <begin position="1"/>
        <end position="135"/>
    </location>
</feature>
<keyword evidence="4" id="KW-0505">Motor protein</keyword>
<sequence>MPKGTPDILVSNVFSGHGRNKKLKRVKMNKELRKSLLPKEKFNGFLVVHFAEDVVYNCNEFLLKNKDLISDETSAMFASSKSELLSSIFEAGAKRRKGVRKNVGKTFVGSLEKLVATLNDSTQHFIRCMNPNTEKVFSVTEVEPSLGKTPRRAATPLRGHHPGAEGGEEGLSDEDLVRGSGAQLQETCLAPDSGRAEKKRVLESRSRRVRLQLDQLRIRVDQNLLQAGSPLRADDQGAEGESDQRTSAENQIVLRRAAIQQAAGARHGSCSREADDNGTRFEEGRGGSLYPQLGVFPSHRDVPREDPRRTRGEGKSGTREAREGAIGSYRETRERREGKSCFGRRRAQKTRGGNATRRNPPRKRGKRASRTGTCSERRGS</sequence>
<dbReference type="InterPro" id="IPR036961">
    <property type="entry name" value="Kinesin_motor_dom_sf"/>
</dbReference>
<keyword evidence="5 6" id="KW-0009">Actin-binding</keyword>